<proteinExistence type="predicted"/>
<dbReference type="Gene3D" id="2.60.120.260">
    <property type="entry name" value="Galactose-binding domain-like"/>
    <property type="match status" value="1"/>
</dbReference>
<feature type="transmembrane region" description="Helical" evidence="2">
    <location>
        <begin position="1382"/>
        <end position="1401"/>
    </location>
</feature>
<keyword evidence="5" id="KW-0808">Transferase</keyword>
<evidence type="ECO:0000313" key="5">
    <source>
        <dbReference type="EMBL" id="SOC49756.1"/>
    </source>
</evidence>
<dbReference type="Proteomes" id="UP000219435">
    <property type="component" value="Unassembled WGS sequence"/>
</dbReference>
<dbReference type="Pfam" id="PF11847">
    <property type="entry name" value="GT-C_AftD"/>
    <property type="match status" value="1"/>
</dbReference>
<dbReference type="GO" id="GO:0016740">
    <property type="term" value="F:transferase activity"/>
    <property type="evidence" value="ECO:0007669"/>
    <property type="project" value="UniProtKB-KW"/>
</dbReference>
<dbReference type="InterPro" id="IPR021798">
    <property type="entry name" value="AftD_N"/>
</dbReference>
<keyword evidence="2" id="KW-1133">Transmembrane helix</keyword>
<organism evidence="5 6">
    <name type="scientific">Blastococcus aggregatus</name>
    <dbReference type="NCBI Taxonomy" id="38502"/>
    <lineage>
        <taxon>Bacteria</taxon>
        <taxon>Bacillati</taxon>
        <taxon>Actinomycetota</taxon>
        <taxon>Actinomycetes</taxon>
        <taxon>Geodermatophilales</taxon>
        <taxon>Geodermatophilaceae</taxon>
        <taxon>Blastococcus</taxon>
    </lineage>
</organism>
<dbReference type="RefSeq" id="WP_097195286.1">
    <property type="nucleotide sequence ID" value="NZ_OBQI01000003.1"/>
</dbReference>
<feature type="transmembrane region" description="Helical" evidence="2">
    <location>
        <begin position="1352"/>
        <end position="1370"/>
    </location>
</feature>
<dbReference type="OrthoDB" id="5242711at2"/>
<reference evidence="6" key="1">
    <citation type="submission" date="2017-08" db="EMBL/GenBank/DDBJ databases">
        <authorList>
            <person name="Varghese N."/>
            <person name="Submissions S."/>
        </authorList>
    </citation>
    <scope>NUCLEOTIDE SEQUENCE [LARGE SCALE GENOMIC DNA]</scope>
    <source>
        <strain evidence="6">DSM 4725</strain>
    </source>
</reference>
<feature type="transmembrane region" description="Helical" evidence="2">
    <location>
        <begin position="123"/>
        <end position="142"/>
    </location>
</feature>
<evidence type="ECO:0000256" key="1">
    <source>
        <dbReference type="SAM" id="MobiDB-lite"/>
    </source>
</evidence>
<evidence type="ECO:0000256" key="2">
    <source>
        <dbReference type="SAM" id="Phobius"/>
    </source>
</evidence>
<accession>A0A285V9P2</accession>
<feature type="transmembrane region" description="Helical" evidence="2">
    <location>
        <begin position="1309"/>
        <end position="1340"/>
    </location>
</feature>
<feature type="transmembrane region" description="Helical" evidence="2">
    <location>
        <begin position="318"/>
        <end position="336"/>
    </location>
</feature>
<evidence type="ECO:0000313" key="6">
    <source>
        <dbReference type="Proteomes" id="UP000219435"/>
    </source>
</evidence>
<sequence length="1419" mass="148122">MATMVTGRSSATSPADDDDARAPREPLTARAIGLLARFRLAVVCTGFLVLALLQSPGKIIGDTKLDLAVDPLAFLGRALTLWEPEGAAGQLQNQAYGYFFPMGPFFALGQLAGLPVWVTQRLWFALLMSVAFLGVVVLARRLRIGSPGTVLVAGIAYALAPRMLTAIGTTSAELIPMALAPWVLIPLVGAEERGSARRAAAFSALAVFCVGGVNAVATAAVLPLAALYLITRPGGPFRRRLILWWGLCVGLAAAWWAGPLVLLGRFSPPFLFYIENAQATTGPTDVLSVLRGTSHWVATMASPAGPAWPAGWSLVHDVVPVVGTVVLAAAGLVGLCRRDLPERTWLVLGVLAGVGLVSLGHLASVEGMWAGPLHDALDGPLAPLRNVHKFDPVLRLPLVLALAHLGGVLLDGARRRRAAHAVSPSRRRSVTWMAARGVLAVLVVALVASIAPALAGRLAPPRGFDEVPAYWQETADFLAAESSEGRALLLPGSNFPVYEWGTPTDEPMQPLADSAWDVRNAIPLTPEGHIRMLDAIEERLERGQGSAGLARYLARAGISHLVLRNDIDTGVTGATRSVLVREALRESPGITPLTTFGPTTMLEAPDDGMVYDAGLDEPDPAIEIYTVADPAPRAWTAPLSSVVTVQGGPEAVLPLEDRGVVTDRPTMMAGSPGAPLDTVMVTDALVRRERTFGRLADAESGALAADDPLRLDAPVRDYVLPHLASAESVVRYIGGTPSASSSASDPDGFNGTRMDTQPWSAVDGDPMTAWRPAPWTEDPQPAWWRLTADLMFDAGRFVLSVGGEPGVPRPSELRFTTDAGSAVLPVLDTGEEQEIVLPPELAGLTSQLTITSTSPGNDPDAPAFALADVRVPGLTVHRSTVTPVVAGPASVYAFDADRGRPGCVTGADGAPLCAAPLVTGSEEAVWLDRTFDVTDWTDYDLFGTAVARPGKALDALLTELRGTVAVEGSSEPVTDPRASAAAAVDGDPATSWLAAGDDLRPTLVLTWPEPRTIDSLRVLPASAQAGAAPAAVTIDTGGLPRTLRLTEDGSVRFVPVVTDRLEVTFELPDDLESLDPATRWDQQLGVGIAELEVGEPNPVTPPDTQVGLPCGAGPEVRVDGALFLTTVRTTVGALQTLQPLALEFCEPATSPTLRIPGGEHRVLARSSEALAIESVTLGRDGTGAGTAPGVRGAVETSRWEAEHRTVQLEARDETTLLVIPENTNPGWQARLDGELLGVVTVDGWQQGYLVPPGAAGSVELEFTPGPEYRTALAVGAGAALLLLLVAVLPARAPRERSRRFAQLGARVSAVLAAVVVVTAAVFGSALVGGLVGLGSLAALWVLRQLVGRHAPALLGAVAGGSLLAAGALLVADGETAGTAGQALAVVALAAVVAGVLPVPPVPPVTWLRRRRGGPAPVQP</sequence>
<feature type="domain" description="Alpha-(1-&gt;3)-arabinofuranosyltransferase N-terminal GT-C" evidence="3">
    <location>
        <begin position="48"/>
        <end position="714"/>
    </location>
</feature>
<keyword evidence="2" id="KW-0472">Membrane</keyword>
<evidence type="ECO:0000259" key="3">
    <source>
        <dbReference type="Pfam" id="PF11847"/>
    </source>
</evidence>
<feature type="transmembrane region" description="Helical" evidence="2">
    <location>
        <begin position="1268"/>
        <end position="1288"/>
    </location>
</feature>
<feature type="region of interest" description="Disordered" evidence="1">
    <location>
        <begin position="1"/>
        <end position="22"/>
    </location>
</feature>
<keyword evidence="6" id="KW-1185">Reference proteome</keyword>
<dbReference type="Pfam" id="PF24607">
    <property type="entry name" value="CBM_AftD"/>
    <property type="match status" value="1"/>
</dbReference>
<evidence type="ECO:0000259" key="4">
    <source>
        <dbReference type="Pfam" id="PF24607"/>
    </source>
</evidence>
<name>A0A285V9P2_9ACTN</name>
<feature type="domain" description="Arabinofuranosyltransferase D third carbohydrate binding module" evidence="4">
    <location>
        <begin position="963"/>
        <end position="1098"/>
    </location>
</feature>
<feature type="transmembrane region" description="Helical" evidence="2">
    <location>
        <begin position="205"/>
        <end position="230"/>
    </location>
</feature>
<dbReference type="EMBL" id="OBQI01000003">
    <property type="protein sequence ID" value="SOC49756.1"/>
    <property type="molecule type" value="Genomic_DNA"/>
</dbReference>
<protein>
    <submittedName>
        <fullName evidence="5">Arabinofuranan 3-O-arabinosyltransferase</fullName>
    </submittedName>
</protein>
<feature type="transmembrane region" description="Helical" evidence="2">
    <location>
        <begin position="98"/>
        <end position="117"/>
    </location>
</feature>
<feature type="transmembrane region" description="Helical" evidence="2">
    <location>
        <begin position="242"/>
        <end position="263"/>
    </location>
</feature>
<feature type="transmembrane region" description="Helical" evidence="2">
    <location>
        <begin position="434"/>
        <end position="455"/>
    </location>
</feature>
<feature type="transmembrane region" description="Helical" evidence="2">
    <location>
        <begin position="393"/>
        <end position="413"/>
    </location>
</feature>
<dbReference type="InterPro" id="IPR056997">
    <property type="entry name" value="CBM_AftD"/>
</dbReference>
<feature type="transmembrane region" description="Helical" evidence="2">
    <location>
        <begin position="345"/>
        <end position="363"/>
    </location>
</feature>
<gene>
    <name evidence="5" type="ORF">SAMN05660748_2488</name>
</gene>
<keyword evidence="2" id="KW-0812">Transmembrane</keyword>